<name>A0A1H0RK59_9BURK</name>
<dbReference type="Proteomes" id="UP000199317">
    <property type="component" value="Unassembled WGS sequence"/>
</dbReference>
<proteinExistence type="predicted"/>
<dbReference type="EMBL" id="FNJL01000010">
    <property type="protein sequence ID" value="SDP29396.1"/>
    <property type="molecule type" value="Genomic_DNA"/>
</dbReference>
<reference evidence="2" key="1">
    <citation type="submission" date="2016-10" db="EMBL/GenBank/DDBJ databases">
        <authorList>
            <person name="Varghese N."/>
            <person name="Submissions S."/>
        </authorList>
    </citation>
    <scope>NUCLEOTIDE SEQUENCE [LARGE SCALE GENOMIC DNA]</scope>
    <source>
        <strain evidence="2">DSM 17101</strain>
    </source>
</reference>
<gene>
    <name evidence="1" type="ORF">SAMN04489708_11086</name>
</gene>
<accession>A0A1H0RK59</accession>
<dbReference type="AlphaFoldDB" id="A0A1H0RK59"/>
<sequence length="73" mass="7574">MIRITILGALLLAGCGVVPPEPPAAQAEPAAPAIARRDCLPLPELRSGASGLERRTHTQTIVRMYAACAGSQP</sequence>
<dbReference type="OrthoDB" id="9157162at2"/>
<evidence type="ECO:0000313" key="2">
    <source>
        <dbReference type="Proteomes" id="UP000199317"/>
    </source>
</evidence>
<dbReference type="PROSITE" id="PS51257">
    <property type="entry name" value="PROKAR_LIPOPROTEIN"/>
    <property type="match status" value="1"/>
</dbReference>
<organism evidence="1 2">
    <name type="scientific">Paracidovorax cattleyae</name>
    <dbReference type="NCBI Taxonomy" id="80868"/>
    <lineage>
        <taxon>Bacteria</taxon>
        <taxon>Pseudomonadati</taxon>
        <taxon>Pseudomonadota</taxon>
        <taxon>Betaproteobacteria</taxon>
        <taxon>Burkholderiales</taxon>
        <taxon>Comamonadaceae</taxon>
        <taxon>Paracidovorax</taxon>
    </lineage>
</organism>
<evidence type="ECO:0000313" key="1">
    <source>
        <dbReference type="EMBL" id="SDP29396.1"/>
    </source>
</evidence>
<dbReference type="RefSeq" id="WP_092834249.1">
    <property type="nucleotide sequence ID" value="NZ_CP028290.1"/>
</dbReference>
<keyword evidence="2" id="KW-1185">Reference proteome</keyword>
<protein>
    <submittedName>
        <fullName evidence="1">Uncharacterized protein</fullName>
    </submittedName>
</protein>